<evidence type="ECO:0000313" key="1">
    <source>
        <dbReference type="EMBL" id="MBC5048996.1"/>
    </source>
</evidence>
<organism evidence="1 2">
    <name type="scientific">Klebsiella quasipneumoniae</name>
    <dbReference type="NCBI Taxonomy" id="1463165"/>
    <lineage>
        <taxon>Bacteria</taxon>
        <taxon>Pseudomonadati</taxon>
        <taxon>Pseudomonadota</taxon>
        <taxon>Gammaproteobacteria</taxon>
        <taxon>Enterobacterales</taxon>
        <taxon>Enterobacteriaceae</taxon>
        <taxon>Klebsiella/Raoultella group</taxon>
        <taxon>Klebsiella</taxon>
        <taxon>Klebsiella pneumoniae complex</taxon>
    </lineage>
</organism>
<accession>A0A8I0DGJ3</accession>
<sequence>MNEKKSEQIKHVKQEKLFIDELWIAHAAFPEKKKNPSFKILGNAALTIN</sequence>
<reference evidence="1" key="1">
    <citation type="submission" date="2020-08" db="EMBL/GenBank/DDBJ databases">
        <title>Genomic evolution and epidemiology of Klebsiella pneumoniae from a major hospital in Beijing, China, over a fifteen-year period: dissemination of known and novel high-risk clones.</title>
        <authorList>
            <person name="Palmieri M."/>
        </authorList>
    </citation>
    <scope>NUCLEOTIDE SEQUENCE</scope>
    <source>
        <strain evidence="1">K7050</strain>
    </source>
</reference>
<dbReference type="Proteomes" id="UP000646540">
    <property type="component" value="Unassembled WGS sequence"/>
</dbReference>
<comment type="caution">
    <text evidence="1">The sequence shown here is derived from an EMBL/GenBank/DDBJ whole genome shotgun (WGS) entry which is preliminary data.</text>
</comment>
<dbReference type="EMBL" id="JACNQW010000039">
    <property type="protein sequence ID" value="MBC5048996.1"/>
    <property type="molecule type" value="Genomic_DNA"/>
</dbReference>
<name>A0A8I0DGJ3_9ENTR</name>
<proteinExistence type="predicted"/>
<dbReference type="RefSeq" id="WP_158238164.1">
    <property type="nucleotide sequence ID" value="NZ_CAAGWT010000014.1"/>
</dbReference>
<evidence type="ECO:0000313" key="2">
    <source>
        <dbReference type="Proteomes" id="UP000646540"/>
    </source>
</evidence>
<dbReference type="AlphaFoldDB" id="A0A8I0DGJ3"/>
<protein>
    <submittedName>
        <fullName evidence="1">Uncharacterized protein</fullName>
    </submittedName>
</protein>
<gene>
    <name evidence="1" type="ORF">H8L09_27045</name>
</gene>